<dbReference type="Gene3D" id="3.20.20.70">
    <property type="entry name" value="Aldolase class I"/>
    <property type="match status" value="1"/>
</dbReference>
<dbReference type="OrthoDB" id="9810775at2"/>
<dbReference type="SFLD" id="SFLDF00336">
    <property type="entry name" value="quinohemoprotein_amine_dehydro"/>
    <property type="match status" value="1"/>
</dbReference>
<dbReference type="AlphaFoldDB" id="A0A2R4VQ39"/>
<dbReference type="SUPFAM" id="SSF102114">
    <property type="entry name" value="Radical SAM enzymes"/>
    <property type="match status" value="1"/>
</dbReference>
<dbReference type="InterPro" id="IPR013785">
    <property type="entry name" value="Aldolase_TIM"/>
</dbReference>
<dbReference type="Proteomes" id="UP000077405">
    <property type="component" value="Plasmid pYZ1"/>
</dbReference>
<name>A0A2R4VQ39_9PROT</name>
<dbReference type="SFLD" id="SFLDG01384">
    <property type="entry name" value="thioether_bond_formation_requi"/>
    <property type="match status" value="1"/>
</dbReference>
<evidence type="ECO:0000256" key="1">
    <source>
        <dbReference type="ARBA" id="ARBA00001966"/>
    </source>
</evidence>
<keyword evidence="3" id="KW-0949">S-adenosyl-L-methionine</keyword>
<sequence length="477" mass="52422">MATLHLVRDDMRDVTVGDRRVLFHVPTSGLFELDRVGGALIDLFAELGEVSEEDVRRRFDGVADPAEVIDSLRELITLRVVESGPAVKRTKPPVTISEFPLSTVVLNVNTGCNLSCTYCYKEDLTTPAKGERMEFDTAARSVDLLLQEAKGRDSVNVVFFGGEPLTNLPLIRQVVAYAEQRGREAGIRTDFSLTTNGVLLTEEIVDWLDAHRFGITISMDGPKPLHDRNRRTVGGKGSYDVVAAKARMLLSRYRSRPVGARVTLTAGVTDVVAIHDHLKSDLGFFEVGFSPVTSGAMSAFNLTGDELATVFDNMKTLGLAYVEAAKRGVNTGFSNMHQLMTDLTEGTTKSLPCGAGLGMLAVDKEGDLHLCHRFTGSSQPTYGNVDHGIAKDSLGSFLEGMANRTGTDCETCWIRKLCAGGCYHESYARYADPAHPTYHYCNLMRDWIDFGIRAYAEIMVANPQFIERHVAPRRGMK</sequence>
<keyword evidence="2" id="KW-0004">4Fe-4S</keyword>
<evidence type="ECO:0000256" key="3">
    <source>
        <dbReference type="ARBA" id="ARBA00022691"/>
    </source>
</evidence>
<dbReference type="InterPro" id="IPR000385">
    <property type="entry name" value="MoaA_NifB_PqqE_Fe-S-bd_CS"/>
</dbReference>
<dbReference type="EMBL" id="CP028902">
    <property type="protein sequence ID" value="AWB06550.1"/>
    <property type="molecule type" value="Genomic_DNA"/>
</dbReference>
<feature type="domain" description="Radical SAM core" evidence="7">
    <location>
        <begin position="98"/>
        <end position="334"/>
    </location>
</feature>
<evidence type="ECO:0000256" key="2">
    <source>
        <dbReference type="ARBA" id="ARBA00022485"/>
    </source>
</evidence>
<dbReference type="CDD" id="cd01335">
    <property type="entry name" value="Radical_SAM"/>
    <property type="match status" value="1"/>
</dbReference>
<dbReference type="Pfam" id="PF04055">
    <property type="entry name" value="Radical_SAM"/>
    <property type="match status" value="1"/>
</dbReference>
<dbReference type="RefSeq" id="WP_108546860.1">
    <property type="nucleotide sequence ID" value="NZ_CP028902.1"/>
</dbReference>
<comment type="cofactor">
    <cofactor evidence="1">
        <name>[4Fe-4S] cluster</name>
        <dbReference type="ChEBI" id="CHEBI:49883"/>
    </cofactor>
</comment>
<dbReference type="NCBIfam" id="TIGR03906">
    <property type="entry name" value="quino_hemo_SAM"/>
    <property type="match status" value="1"/>
</dbReference>
<gene>
    <name evidence="8" type="primary">peaB</name>
    <name evidence="8" type="ORF">A6A40_15785</name>
</gene>
<dbReference type="InterPro" id="IPR023885">
    <property type="entry name" value="4Fe4S-binding_SPASM_dom"/>
</dbReference>
<dbReference type="GO" id="GO:0016491">
    <property type="term" value="F:oxidoreductase activity"/>
    <property type="evidence" value="ECO:0007669"/>
    <property type="project" value="InterPro"/>
</dbReference>
<dbReference type="PANTHER" id="PTHR43273:SF8">
    <property type="entry name" value="RADICAL SAM DOMAIN PROTEIN"/>
    <property type="match status" value="1"/>
</dbReference>
<dbReference type="KEGG" id="ahu:A6A40_15785"/>
<dbReference type="InterPro" id="IPR023886">
    <property type="entry name" value="QH-AmDH_gsu_maturation"/>
</dbReference>
<organism evidence="8 9">
    <name type="scientific">Azospirillum humicireducens</name>
    <dbReference type="NCBI Taxonomy" id="1226968"/>
    <lineage>
        <taxon>Bacteria</taxon>
        <taxon>Pseudomonadati</taxon>
        <taxon>Pseudomonadota</taxon>
        <taxon>Alphaproteobacteria</taxon>
        <taxon>Rhodospirillales</taxon>
        <taxon>Azospirillaceae</taxon>
        <taxon>Azospirillum</taxon>
    </lineage>
</organism>
<dbReference type="InterPro" id="IPR058240">
    <property type="entry name" value="rSAM_sf"/>
</dbReference>
<dbReference type="PROSITE" id="PS01305">
    <property type="entry name" value="MOAA_NIFB_PQQE"/>
    <property type="match status" value="1"/>
</dbReference>
<keyword evidence="6" id="KW-0411">Iron-sulfur</keyword>
<evidence type="ECO:0000313" key="9">
    <source>
        <dbReference type="Proteomes" id="UP000077405"/>
    </source>
</evidence>
<accession>A0A2R4VQ39</accession>
<dbReference type="SFLD" id="SFLDG01067">
    <property type="entry name" value="SPASM/twitch_domain_containing"/>
    <property type="match status" value="1"/>
</dbReference>
<dbReference type="NCBIfam" id="TIGR04085">
    <property type="entry name" value="rSAM_more_4Fe4S"/>
    <property type="match status" value="1"/>
</dbReference>
<geneLocation type="plasmid" evidence="8 9">
    <name>pYZ1</name>
</geneLocation>
<dbReference type="InterPro" id="IPR023867">
    <property type="entry name" value="Sulphatase_maturase_rSAM"/>
</dbReference>
<evidence type="ECO:0000313" key="8">
    <source>
        <dbReference type="EMBL" id="AWB06550.1"/>
    </source>
</evidence>
<evidence type="ECO:0000256" key="6">
    <source>
        <dbReference type="ARBA" id="ARBA00023014"/>
    </source>
</evidence>
<dbReference type="PROSITE" id="PS51918">
    <property type="entry name" value="RADICAL_SAM"/>
    <property type="match status" value="1"/>
</dbReference>
<keyword evidence="5" id="KW-0408">Iron</keyword>
<reference evidence="8 9" key="1">
    <citation type="submission" date="2018-04" db="EMBL/GenBank/DDBJ databases">
        <title>Complete genome sequence of the nitrogen-fixing bacterium Azospirillum humicireducens type strain SgZ-5.</title>
        <authorList>
            <person name="Yu Z."/>
        </authorList>
    </citation>
    <scope>NUCLEOTIDE SEQUENCE [LARGE SCALE GENOMIC DNA]</scope>
    <source>
        <strain evidence="8 9">SgZ-5</strain>
        <plasmid evidence="8 9">pYZ1</plasmid>
    </source>
</reference>
<dbReference type="PANTHER" id="PTHR43273">
    <property type="entry name" value="ANAEROBIC SULFATASE-MATURATING ENZYME HOMOLOG ASLB-RELATED"/>
    <property type="match status" value="1"/>
</dbReference>
<evidence type="ECO:0000256" key="4">
    <source>
        <dbReference type="ARBA" id="ARBA00022723"/>
    </source>
</evidence>
<dbReference type="GO" id="GO:0051539">
    <property type="term" value="F:4 iron, 4 sulfur cluster binding"/>
    <property type="evidence" value="ECO:0007669"/>
    <property type="project" value="UniProtKB-KW"/>
</dbReference>
<evidence type="ECO:0000259" key="7">
    <source>
        <dbReference type="PROSITE" id="PS51918"/>
    </source>
</evidence>
<keyword evidence="4" id="KW-0479">Metal-binding</keyword>
<keyword evidence="8" id="KW-0614">Plasmid</keyword>
<evidence type="ECO:0000256" key="5">
    <source>
        <dbReference type="ARBA" id="ARBA00023004"/>
    </source>
</evidence>
<protein>
    <submittedName>
        <fullName evidence="8">Quinohemoprotein amine dehydrogenase maturation protein</fullName>
    </submittedName>
</protein>
<dbReference type="SFLD" id="SFLDG01386">
    <property type="entry name" value="main_SPASM_domain-containing"/>
    <property type="match status" value="1"/>
</dbReference>
<dbReference type="InterPro" id="IPR007197">
    <property type="entry name" value="rSAM"/>
</dbReference>
<keyword evidence="9" id="KW-1185">Reference proteome</keyword>
<dbReference type="SFLD" id="SFLDS00029">
    <property type="entry name" value="Radical_SAM"/>
    <property type="match status" value="1"/>
</dbReference>
<dbReference type="GO" id="GO:0046872">
    <property type="term" value="F:metal ion binding"/>
    <property type="evidence" value="ECO:0007669"/>
    <property type="project" value="UniProtKB-KW"/>
</dbReference>
<proteinExistence type="predicted"/>